<evidence type="ECO:0008006" key="4">
    <source>
        <dbReference type="Google" id="ProtNLM"/>
    </source>
</evidence>
<evidence type="ECO:0000313" key="3">
    <source>
        <dbReference type="Proteomes" id="UP000437709"/>
    </source>
</evidence>
<dbReference type="InterPro" id="IPR052559">
    <property type="entry name" value="V-haloperoxidase"/>
</dbReference>
<organism evidence="2 3">
    <name type="scientific">Georgenia subflava</name>
    <dbReference type="NCBI Taxonomy" id="1622177"/>
    <lineage>
        <taxon>Bacteria</taxon>
        <taxon>Bacillati</taxon>
        <taxon>Actinomycetota</taxon>
        <taxon>Actinomycetes</taxon>
        <taxon>Micrococcales</taxon>
        <taxon>Bogoriellaceae</taxon>
        <taxon>Georgenia</taxon>
    </lineage>
</organism>
<dbReference type="PANTHER" id="PTHR34599:SF1">
    <property type="entry name" value="PHOSPHATIDIC ACID PHOSPHATASE TYPE 2_HALOPEROXIDASE DOMAIN-CONTAINING PROTEIN"/>
    <property type="match status" value="1"/>
</dbReference>
<dbReference type="EMBL" id="WHPC01000113">
    <property type="protein sequence ID" value="MPV38812.1"/>
    <property type="molecule type" value="Genomic_DNA"/>
</dbReference>
<accession>A0A6N7EKC4</accession>
<keyword evidence="3" id="KW-1185">Reference proteome</keyword>
<dbReference type="OrthoDB" id="103227at2"/>
<dbReference type="SUPFAM" id="SSF48317">
    <property type="entry name" value="Acid phosphatase/Vanadium-dependent haloperoxidase"/>
    <property type="match status" value="1"/>
</dbReference>
<sequence length="433" mass="46610">MKTRPRRLLAAPLAAAACAATSLLVASPSAAGGHGDDIADDPAVVERWSVIATRTIVENGHRPPVSTLYSAFASLAVHDAVAAVEGGFETYADQPRARRGSSPEAAAATAAYEVLVHYFPASATALRTDYDNELADVTAGRYGGVRAGRAAAATIIELREDDGIDAPVTLPPGDEPGEWVPTTPGMEMYAPWLGGVDPLLIRDADRFDPGAPPDLGSRRYAREFEEVKAYGARTGSVRTPEQTATATFWSANAVVQLQRALGDLAERRDLDIAETARAFALLDASTADALIVAWDQKLEHRFWRPQTAIREAAEDGNPLTTADATWEPLLPTPPYPDYPSGHATIIGAATETVAEVFGRRHVVLNVPSLVDGVDGRSYSRLDALDREAENARIWLGFHFRTAMEDANDLGHHVADWAAERYLEPTHRGHSGHR</sequence>
<dbReference type="Gene3D" id="1.10.606.20">
    <property type="match status" value="1"/>
</dbReference>
<name>A0A6N7EKC4_9MICO</name>
<dbReference type="PROSITE" id="PS51257">
    <property type="entry name" value="PROKAR_LIPOPROTEIN"/>
    <property type="match status" value="1"/>
</dbReference>
<dbReference type="AlphaFoldDB" id="A0A6N7EKC4"/>
<evidence type="ECO:0000256" key="1">
    <source>
        <dbReference type="SAM" id="SignalP"/>
    </source>
</evidence>
<feature type="chain" id="PRO_5026900086" description="Phosphatase PAP2 family protein" evidence="1">
    <location>
        <begin position="32"/>
        <end position="433"/>
    </location>
</feature>
<gene>
    <name evidence="2" type="ORF">GB881_17510</name>
</gene>
<feature type="signal peptide" evidence="1">
    <location>
        <begin position="1"/>
        <end position="31"/>
    </location>
</feature>
<dbReference type="Proteomes" id="UP000437709">
    <property type="component" value="Unassembled WGS sequence"/>
</dbReference>
<comment type="caution">
    <text evidence="2">The sequence shown here is derived from an EMBL/GenBank/DDBJ whole genome shotgun (WGS) entry which is preliminary data.</text>
</comment>
<dbReference type="InterPro" id="IPR036938">
    <property type="entry name" value="PAP2/HPO_sf"/>
</dbReference>
<dbReference type="CDD" id="cd03398">
    <property type="entry name" value="PAP2_haloperoxidase"/>
    <property type="match status" value="1"/>
</dbReference>
<dbReference type="PANTHER" id="PTHR34599">
    <property type="entry name" value="PEROXIDASE-RELATED"/>
    <property type="match status" value="1"/>
</dbReference>
<proteinExistence type="predicted"/>
<reference evidence="2 3" key="1">
    <citation type="submission" date="2019-10" db="EMBL/GenBank/DDBJ databases">
        <title>Georgenia wutianyii sp. nov. and Georgenia yuyongxinii sp. nov. isolated from plateau pika (Ochotona curzoniae) in the Qinghai-Tibet plateau of China.</title>
        <authorList>
            <person name="Tian Z."/>
        </authorList>
    </citation>
    <scope>NUCLEOTIDE SEQUENCE [LARGE SCALE GENOMIC DNA]</scope>
    <source>
        <strain evidence="2 3">JCM 19765</strain>
    </source>
</reference>
<dbReference type="RefSeq" id="WP_152194763.1">
    <property type="nucleotide sequence ID" value="NZ_VUKD01000002.1"/>
</dbReference>
<protein>
    <recommendedName>
        <fullName evidence="4">Phosphatase PAP2 family protein</fullName>
    </recommendedName>
</protein>
<keyword evidence="1" id="KW-0732">Signal</keyword>
<evidence type="ECO:0000313" key="2">
    <source>
        <dbReference type="EMBL" id="MPV38812.1"/>
    </source>
</evidence>